<dbReference type="EMBL" id="BMAW01105623">
    <property type="protein sequence ID" value="GFT20045.1"/>
    <property type="molecule type" value="Genomic_DNA"/>
</dbReference>
<keyword evidence="1" id="KW-0732">Signal</keyword>
<reference evidence="2" key="1">
    <citation type="submission" date="2020-08" db="EMBL/GenBank/DDBJ databases">
        <title>Multicomponent nature underlies the extraordinary mechanical properties of spider dragline silk.</title>
        <authorList>
            <person name="Kono N."/>
            <person name="Nakamura H."/>
            <person name="Mori M."/>
            <person name="Yoshida Y."/>
            <person name="Ohtoshi R."/>
            <person name="Malay A.D."/>
            <person name="Moran D.A.P."/>
            <person name="Tomita M."/>
            <person name="Numata K."/>
            <person name="Arakawa K."/>
        </authorList>
    </citation>
    <scope>NUCLEOTIDE SEQUENCE</scope>
</reference>
<sequence length="150" mass="17097">MGRRGCSLGRKKVHWQRLWLLRLVLLHHRRGKRTADKKSMVADRTNAAARNYFTNRQVLLYGVSSLGITLQRMSMKIQGLPLFLTNCLLGREKESLSLSLATFDDQDLITKDPPYSWITFPNDSFNIACKNGLPGHYGRSLGNNEVQSFT</sequence>
<proteinExistence type="predicted"/>
<protein>
    <submittedName>
        <fullName evidence="2">Uncharacterized protein</fullName>
    </submittedName>
</protein>
<dbReference type="AlphaFoldDB" id="A0A8X6NM35"/>
<organism evidence="2 3">
    <name type="scientific">Nephila pilipes</name>
    <name type="common">Giant wood spider</name>
    <name type="synonym">Nephila maculata</name>
    <dbReference type="NCBI Taxonomy" id="299642"/>
    <lineage>
        <taxon>Eukaryota</taxon>
        <taxon>Metazoa</taxon>
        <taxon>Ecdysozoa</taxon>
        <taxon>Arthropoda</taxon>
        <taxon>Chelicerata</taxon>
        <taxon>Arachnida</taxon>
        <taxon>Araneae</taxon>
        <taxon>Araneomorphae</taxon>
        <taxon>Entelegynae</taxon>
        <taxon>Araneoidea</taxon>
        <taxon>Nephilidae</taxon>
        <taxon>Nephila</taxon>
    </lineage>
</organism>
<feature type="signal peptide" evidence="1">
    <location>
        <begin position="1"/>
        <end position="31"/>
    </location>
</feature>
<evidence type="ECO:0000313" key="2">
    <source>
        <dbReference type="EMBL" id="GFT20045.1"/>
    </source>
</evidence>
<comment type="caution">
    <text evidence="2">The sequence shown here is derived from an EMBL/GenBank/DDBJ whole genome shotgun (WGS) entry which is preliminary data.</text>
</comment>
<dbReference type="Proteomes" id="UP000887013">
    <property type="component" value="Unassembled WGS sequence"/>
</dbReference>
<keyword evidence="3" id="KW-1185">Reference proteome</keyword>
<feature type="chain" id="PRO_5036478017" evidence="1">
    <location>
        <begin position="32"/>
        <end position="150"/>
    </location>
</feature>
<accession>A0A8X6NM35</accession>
<evidence type="ECO:0000256" key="1">
    <source>
        <dbReference type="SAM" id="SignalP"/>
    </source>
</evidence>
<name>A0A8X6NM35_NEPPI</name>
<evidence type="ECO:0000313" key="3">
    <source>
        <dbReference type="Proteomes" id="UP000887013"/>
    </source>
</evidence>
<gene>
    <name evidence="2" type="ORF">NPIL_97171</name>
</gene>